<dbReference type="KEGG" id="cgh:CGC50_12875"/>
<dbReference type="OrthoDB" id="9984459at2"/>
<reference evidence="2" key="1">
    <citation type="submission" date="2017-06" db="EMBL/GenBank/DDBJ databases">
        <title>Capnocytophaga spp. assemblies.</title>
        <authorList>
            <person name="Gulvik C.A."/>
        </authorList>
    </citation>
    <scope>NUCLEOTIDE SEQUENCE [LARGE SCALE GENOMIC DNA]</scope>
    <source>
        <strain evidence="2">H1496</strain>
    </source>
</reference>
<dbReference type="EMBL" id="CP022386">
    <property type="protein sequence ID" value="ATA87947.1"/>
    <property type="molecule type" value="Genomic_DNA"/>
</dbReference>
<proteinExistence type="predicted"/>
<accession>A0A250FVH1</accession>
<dbReference type="Proteomes" id="UP000217250">
    <property type="component" value="Chromosome"/>
</dbReference>
<dbReference type="GeneID" id="84809431"/>
<organism evidence="1 2">
    <name type="scientific">Capnocytophaga gingivalis</name>
    <dbReference type="NCBI Taxonomy" id="1017"/>
    <lineage>
        <taxon>Bacteria</taxon>
        <taxon>Pseudomonadati</taxon>
        <taxon>Bacteroidota</taxon>
        <taxon>Flavobacteriia</taxon>
        <taxon>Flavobacteriales</taxon>
        <taxon>Flavobacteriaceae</taxon>
        <taxon>Capnocytophaga</taxon>
    </lineage>
</organism>
<dbReference type="AlphaFoldDB" id="A0A250FVH1"/>
<evidence type="ECO:0000313" key="1">
    <source>
        <dbReference type="EMBL" id="ATA87947.1"/>
    </source>
</evidence>
<protein>
    <submittedName>
        <fullName evidence="1">Uncharacterized protein</fullName>
    </submittedName>
</protein>
<dbReference type="RefSeq" id="WP_095911128.1">
    <property type="nucleotide sequence ID" value="NZ_CP022386.1"/>
</dbReference>
<name>A0A250FVH1_9FLAO</name>
<evidence type="ECO:0000313" key="2">
    <source>
        <dbReference type="Proteomes" id="UP000217250"/>
    </source>
</evidence>
<sequence>MEIFTTGAFLKAIEIDINGKRQFRWIVTQFEDDSFENGELIIPIESADSEEKLTEEKIID</sequence>
<gene>
    <name evidence="1" type="ORF">CGC50_12875</name>
</gene>